<evidence type="ECO:0000256" key="3">
    <source>
        <dbReference type="ARBA" id="ARBA00022679"/>
    </source>
</evidence>
<keyword evidence="4 6" id="KW-0012">Acyltransferase</keyword>
<dbReference type="NCBIfam" id="TIGR00214">
    <property type="entry name" value="lipB"/>
    <property type="match status" value="1"/>
</dbReference>
<dbReference type="EMBL" id="CP028942">
    <property type="protein sequence ID" value="QKM65500.1"/>
    <property type="molecule type" value="Genomic_DNA"/>
</dbReference>
<dbReference type="FunFam" id="3.30.930.10:FF:000020">
    <property type="entry name" value="Octanoyltransferase"/>
    <property type="match status" value="1"/>
</dbReference>
<evidence type="ECO:0000256" key="9">
    <source>
        <dbReference type="PIRSR" id="PIRSR016262-2"/>
    </source>
</evidence>
<evidence type="ECO:0000313" key="13">
    <source>
        <dbReference type="Proteomes" id="UP000503312"/>
    </source>
</evidence>
<evidence type="ECO:0000256" key="2">
    <source>
        <dbReference type="ARBA" id="ARBA00022490"/>
    </source>
</evidence>
<feature type="site" description="Lowers pKa of active site Cys" evidence="6 10">
    <location>
        <position position="143"/>
    </location>
</feature>
<dbReference type="CDD" id="cd16444">
    <property type="entry name" value="LipB"/>
    <property type="match status" value="1"/>
</dbReference>
<feature type="active site" description="Acyl-thioester intermediate" evidence="6 8">
    <location>
        <position position="177"/>
    </location>
</feature>
<feature type="binding site" evidence="6 9">
    <location>
        <begin position="69"/>
        <end position="76"/>
    </location>
    <ligand>
        <name>substrate</name>
    </ligand>
</feature>
<feature type="binding site" evidence="6 9">
    <location>
        <begin position="146"/>
        <end position="148"/>
    </location>
    <ligand>
        <name>substrate</name>
    </ligand>
</feature>
<dbReference type="NCBIfam" id="NF010923">
    <property type="entry name" value="PRK14343.1"/>
    <property type="match status" value="1"/>
</dbReference>
<feature type="domain" description="BPL/LPL catalytic" evidence="11">
    <location>
        <begin position="29"/>
        <end position="215"/>
    </location>
</feature>
<keyword evidence="13" id="KW-1185">Reference proteome</keyword>
<dbReference type="Proteomes" id="UP000503312">
    <property type="component" value="Chromosome"/>
</dbReference>
<dbReference type="InterPro" id="IPR045864">
    <property type="entry name" value="aa-tRNA-synth_II/BPL/LPL"/>
</dbReference>
<evidence type="ECO:0000256" key="4">
    <source>
        <dbReference type="ARBA" id="ARBA00023315"/>
    </source>
</evidence>
<keyword evidence="2 6" id="KW-0963">Cytoplasm</keyword>
<dbReference type="GO" id="GO:0009249">
    <property type="term" value="P:protein lipoylation"/>
    <property type="evidence" value="ECO:0007669"/>
    <property type="project" value="InterPro"/>
</dbReference>
<dbReference type="SUPFAM" id="SSF55681">
    <property type="entry name" value="Class II aaRS and biotin synthetases"/>
    <property type="match status" value="1"/>
</dbReference>
<organism evidence="12 13">
    <name type="scientific">Polynucleobacter tropicus</name>
    <dbReference type="NCBI Taxonomy" id="1743174"/>
    <lineage>
        <taxon>Bacteria</taxon>
        <taxon>Pseudomonadati</taxon>
        <taxon>Pseudomonadota</taxon>
        <taxon>Betaproteobacteria</taxon>
        <taxon>Burkholderiales</taxon>
        <taxon>Burkholderiaceae</taxon>
        <taxon>Polynucleobacter</taxon>
    </lineage>
</organism>
<dbReference type="KEGG" id="ptrp:DCO17_09770"/>
<dbReference type="HAMAP" id="MF_00013">
    <property type="entry name" value="LipB"/>
    <property type="match status" value="1"/>
</dbReference>
<dbReference type="PIRSF" id="PIRSF016262">
    <property type="entry name" value="LPLase"/>
    <property type="match status" value="1"/>
</dbReference>
<dbReference type="InterPro" id="IPR020605">
    <property type="entry name" value="Octanoyltransferase_CS"/>
</dbReference>
<dbReference type="GO" id="GO:0033819">
    <property type="term" value="F:lipoyl(octanoyl) transferase activity"/>
    <property type="evidence" value="ECO:0007669"/>
    <property type="project" value="UniProtKB-EC"/>
</dbReference>
<dbReference type="PANTHER" id="PTHR10993:SF7">
    <property type="entry name" value="LIPOYLTRANSFERASE 2, MITOCHONDRIAL-RELATED"/>
    <property type="match status" value="1"/>
</dbReference>
<dbReference type="NCBIfam" id="NF010922">
    <property type="entry name" value="PRK14342.1"/>
    <property type="match status" value="1"/>
</dbReference>
<evidence type="ECO:0000256" key="7">
    <source>
        <dbReference type="PIRNR" id="PIRNR016262"/>
    </source>
</evidence>
<dbReference type="UniPathway" id="UPA00538">
    <property type="reaction ID" value="UER00592"/>
</dbReference>
<proteinExistence type="inferred from homology"/>
<evidence type="ECO:0000256" key="10">
    <source>
        <dbReference type="PIRSR" id="PIRSR016262-3"/>
    </source>
</evidence>
<comment type="function">
    <text evidence="5 6 7">Catalyzes the transfer of endogenously produced octanoic acid from octanoyl-acyl-carrier-protein onto the lipoyl domains of lipoate-dependent enzymes. Lipoyl-ACP can also act as a substrate although octanoyl-ACP is likely to be the physiological substrate.</text>
</comment>
<evidence type="ECO:0000256" key="1">
    <source>
        <dbReference type="ARBA" id="ARBA00004821"/>
    </source>
</evidence>
<gene>
    <name evidence="6" type="primary">lipB</name>
    <name evidence="12" type="ORF">DCO17_09770</name>
</gene>
<comment type="similarity">
    <text evidence="6 7">Belongs to the LipB family.</text>
</comment>
<comment type="pathway">
    <text evidence="1 6 7">Protein modification; protein lipoylation via endogenous pathway; protein N(6)-(lipoyl)lysine from octanoyl-[acyl-carrier-protein]: step 1/2.</text>
</comment>
<protein>
    <recommendedName>
        <fullName evidence="6 7">Octanoyltransferase</fullName>
        <ecNumber evidence="6 7">2.3.1.181</ecNumber>
    </recommendedName>
    <alternativeName>
        <fullName evidence="6">Lipoate-protein ligase B</fullName>
    </alternativeName>
    <alternativeName>
        <fullName evidence="6">Lipoyl/octanoyl transferase</fullName>
    </alternativeName>
    <alternativeName>
        <fullName evidence="6">Octanoyl-[acyl-carrier-protein]-protein N-octanoyltransferase</fullName>
    </alternativeName>
</protein>
<feature type="binding site" evidence="6 9">
    <location>
        <begin position="159"/>
        <end position="161"/>
    </location>
    <ligand>
        <name>substrate</name>
    </ligand>
</feature>
<name>A0A6M9PST6_9BURK</name>
<evidence type="ECO:0000256" key="6">
    <source>
        <dbReference type="HAMAP-Rule" id="MF_00013"/>
    </source>
</evidence>
<evidence type="ECO:0000313" key="12">
    <source>
        <dbReference type="EMBL" id="QKM65500.1"/>
    </source>
</evidence>
<comment type="subcellular location">
    <subcellularLocation>
        <location evidence="6">Cytoplasm</location>
    </subcellularLocation>
</comment>
<evidence type="ECO:0000256" key="8">
    <source>
        <dbReference type="PIRSR" id="PIRSR016262-1"/>
    </source>
</evidence>
<keyword evidence="3 6" id="KW-0808">Transferase</keyword>
<evidence type="ECO:0000256" key="5">
    <source>
        <dbReference type="ARBA" id="ARBA00024732"/>
    </source>
</evidence>
<comment type="miscellaneous">
    <text evidence="6">In the reaction, the free carboxyl group of octanoic acid is attached via an amide linkage to the epsilon-amino group of a specific lysine residue of lipoyl domains of lipoate-dependent enzymes.</text>
</comment>
<evidence type="ECO:0000259" key="11">
    <source>
        <dbReference type="PROSITE" id="PS51733"/>
    </source>
</evidence>
<dbReference type="PANTHER" id="PTHR10993">
    <property type="entry name" value="OCTANOYLTRANSFERASE"/>
    <property type="match status" value="1"/>
</dbReference>
<sequence length="220" mass="24246">MKVLVKHLGVADYAKTYEAMQTFTKERNANTPDEIWVLEHPPVFTLGLAGDASNLHTPSNQIPMVQVDRGGEITYHGPGQLVVYLLLDLKRLGIFVKELVFRIEQAVIDTLLDFGVRAERKQGAPGIYVSEQDGAPGEWLGAKVAALGLKVSRSCSYHGLALNVATDLEAFGRIHPCGYEGLKTVDMQTLGIKDNIDIISQVLLKHLQKQLSLSELDNIR</sequence>
<comment type="catalytic activity">
    <reaction evidence="6 7">
        <text>octanoyl-[ACP] + L-lysyl-[protein] = N(6)-octanoyl-L-lysyl-[protein] + holo-[ACP] + H(+)</text>
        <dbReference type="Rhea" id="RHEA:17665"/>
        <dbReference type="Rhea" id="RHEA-COMP:9636"/>
        <dbReference type="Rhea" id="RHEA-COMP:9685"/>
        <dbReference type="Rhea" id="RHEA-COMP:9752"/>
        <dbReference type="Rhea" id="RHEA-COMP:9928"/>
        <dbReference type="ChEBI" id="CHEBI:15378"/>
        <dbReference type="ChEBI" id="CHEBI:29969"/>
        <dbReference type="ChEBI" id="CHEBI:64479"/>
        <dbReference type="ChEBI" id="CHEBI:78463"/>
        <dbReference type="ChEBI" id="CHEBI:78809"/>
        <dbReference type="EC" id="2.3.1.181"/>
    </reaction>
</comment>
<reference evidence="12 13" key="1">
    <citation type="submission" date="2018-04" db="EMBL/GenBank/DDBJ databases">
        <title>Polynucleobacter sp. UH21B genome.</title>
        <authorList>
            <person name="Hahn M.W."/>
        </authorList>
    </citation>
    <scope>NUCLEOTIDE SEQUENCE [LARGE SCALE GENOMIC DNA]</scope>
    <source>
        <strain evidence="12 13">MWH-UH21B</strain>
    </source>
</reference>
<dbReference type="GO" id="GO:0005737">
    <property type="term" value="C:cytoplasm"/>
    <property type="evidence" value="ECO:0007669"/>
    <property type="project" value="UniProtKB-SubCell"/>
</dbReference>
<dbReference type="EC" id="2.3.1.181" evidence="6 7"/>
<dbReference type="PROSITE" id="PS51733">
    <property type="entry name" value="BPL_LPL_CATALYTIC"/>
    <property type="match status" value="1"/>
</dbReference>
<dbReference type="Pfam" id="PF21948">
    <property type="entry name" value="LplA-B_cat"/>
    <property type="match status" value="1"/>
</dbReference>
<dbReference type="Gene3D" id="3.30.930.10">
    <property type="entry name" value="Bira Bifunctional Protein, Domain 2"/>
    <property type="match status" value="1"/>
</dbReference>
<dbReference type="PROSITE" id="PS01313">
    <property type="entry name" value="LIPB"/>
    <property type="match status" value="1"/>
</dbReference>
<accession>A0A6M9PST6</accession>
<dbReference type="AlphaFoldDB" id="A0A6M9PST6"/>
<dbReference type="InterPro" id="IPR000544">
    <property type="entry name" value="Octanoyltransferase"/>
</dbReference>
<dbReference type="InterPro" id="IPR004143">
    <property type="entry name" value="BPL_LPL_catalytic"/>
</dbReference>